<reference evidence="1" key="1">
    <citation type="submission" date="2014-09" db="EMBL/GenBank/DDBJ databases">
        <authorList>
            <person name="Magalhaes I.L.F."/>
            <person name="Oliveira U."/>
            <person name="Santos F.R."/>
            <person name="Vidigal T.H.D.A."/>
            <person name="Brescovit A.D."/>
            <person name="Santos A.J."/>
        </authorList>
    </citation>
    <scope>NUCLEOTIDE SEQUENCE</scope>
    <source>
        <tissue evidence="1">Shoot tissue taken approximately 20 cm above the soil surface</tissue>
    </source>
</reference>
<sequence length="26" mass="3133">MEELHWWSLEAIKINIGLRACSYQLK</sequence>
<protein>
    <submittedName>
        <fullName evidence="1">Uncharacterized protein</fullName>
    </submittedName>
</protein>
<reference evidence="1" key="2">
    <citation type="journal article" date="2015" name="Data Brief">
        <title>Shoot transcriptome of the giant reed, Arundo donax.</title>
        <authorList>
            <person name="Barrero R.A."/>
            <person name="Guerrero F.D."/>
            <person name="Moolhuijzen P."/>
            <person name="Goolsby J.A."/>
            <person name="Tidwell J."/>
            <person name="Bellgard S.E."/>
            <person name="Bellgard M.I."/>
        </authorList>
    </citation>
    <scope>NUCLEOTIDE SEQUENCE</scope>
    <source>
        <tissue evidence="1">Shoot tissue taken approximately 20 cm above the soil surface</tissue>
    </source>
</reference>
<dbReference type="AlphaFoldDB" id="A0A0A8ZJR8"/>
<name>A0A0A8ZJR8_ARUDO</name>
<proteinExistence type="predicted"/>
<dbReference type="EMBL" id="GBRH01258839">
    <property type="protein sequence ID" value="JAD39056.1"/>
    <property type="molecule type" value="Transcribed_RNA"/>
</dbReference>
<organism evidence="1">
    <name type="scientific">Arundo donax</name>
    <name type="common">Giant reed</name>
    <name type="synonym">Donax arundinaceus</name>
    <dbReference type="NCBI Taxonomy" id="35708"/>
    <lineage>
        <taxon>Eukaryota</taxon>
        <taxon>Viridiplantae</taxon>
        <taxon>Streptophyta</taxon>
        <taxon>Embryophyta</taxon>
        <taxon>Tracheophyta</taxon>
        <taxon>Spermatophyta</taxon>
        <taxon>Magnoliopsida</taxon>
        <taxon>Liliopsida</taxon>
        <taxon>Poales</taxon>
        <taxon>Poaceae</taxon>
        <taxon>PACMAD clade</taxon>
        <taxon>Arundinoideae</taxon>
        <taxon>Arundineae</taxon>
        <taxon>Arundo</taxon>
    </lineage>
</organism>
<evidence type="ECO:0000313" key="1">
    <source>
        <dbReference type="EMBL" id="JAD39056.1"/>
    </source>
</evidence>
<accession>A0A0A8ZJR8</accession>